<evidence type="ECO:0000256" key="3">
    <source>
        <dbReference type="ARBA" id="ARBA00023125"/>
    </source>
</evidence>
<dbReference type="SUPFAM" id="SSF46785">
    <property type="entry name" value="Winged helix' DNA-binding domain"/>
    <property type="match status" value="1"/>
</dbReference>
<keyword evidence="7" id="KW-1185">Reference proteome</keyword>
<dbReference type="PANTHER" id="PTHR30118:SF15">
    <property type="entry name" value="TRANSCRIPTIONAL REGULATORY PROTEIN"/>
    <property type="match status" value="1"/>
</dbReference>
<reference evidence="6 7" key="1">
    <citation type="submission" date="2012-12" db="EMBL/GenBank/DDBJ databases">
        <title>Genome Assembly of Photobacterium sp. AK15.</title>
        <authorList>
            <person name="Khatri I."/>
            <person name="Vaidya B."/>
            <person name="Srinivas T.N.R."/>
            <person name="Subramanian S."/>
            <person name="Pinnaka A."/>
        </authorList>
    </citation>
    <scope>NUCLEOTIDE SEQUENCE [LARGE SCALE GENOMIC DNA]</scope>
    <source>
        <strain evidence="6 7">AK15</strain>
    </source>
</reference>
<keyword evidence="2" id="KW-0805">Transcription regulation</keyword>
<dbReference type="InterPro" id="IPR000847">
    <property type="entry name" value="LysR_HTH_N"/>
</dbReference>
<comment type="similarity">
    <text evidence="1">Belongs to the LysR transcriptional regulatory family.</text>
</comment>
<dbReference type="InterPro" id="IPR036388">
    <property type="entry name" value="WH-like_DNA-bd_sf"/>
</dbReference>
<evidence type="ECO:0000313" key="7">
    <source>
        <dbReference type="Proteomes" id="UP000011134"/>
    </source>
</evidence>
<feature type="domain" description="HTH lysR-type" evidence="5">
    <location>
        <begin position="4"/>
        <end position="61"/>
    </location>
</feature>
<organism evidence="6 7">
    <name type="scientific">Photobacterium marinum</name>
    <dbReference type="NCBI Taxonomy" id="1056511"/>
    <lineage>
        <taxon>Bacteria</taxon>
        <taxon>Pseudomonadati</taxon>
        <taxon>Pseudomonadota</taxon>
        <taxon>Gammaproteobacteria</taxon>
        <taxon>Vibrionales</taxon>
        <taxon>Vibrionaceae</taxon>
        <taxon>Photobacterium</taxon>
    </lineage>
</organism>
<sequence>MKSINLNLLRTLQVLLDECHVSRTAEHLCITQSAVSRQLNQLRELFGDPLLVRDGNRLLPTPKAQQLKQKLDGLLAECQELFVSDEFEPQSWEGRVVLSSSDYVAQYILPEIVERVQRQAPNLKLAYQLWSPDQFSRLADLDIQLVSTMLSSIPPGVCGTQIGADYPVCVMRRSHPLAENETMSAVDFIRYGHMSVSGGGDKDSFVDKELAERGLSRRIQFSVPFFSSAFQTVCRTDMLMVIPEHIASNMQQMFPIIYKPLPFNAPEHRYWLLWHPRFDSDPSHRWLRELVLAVMQSSMYSISMISDHNCDEFF</sequence>
<name>L8J745_9GAMM</name>
<dbReference type="InterPro" id="IPR037402">
    <property type="entry name" value="YidZ_PBP2"/>
</dbReference>
<gene>
    <name evidence="6" type="ORF">C942_03781</name>
</gene>
<dbReference type="Gene3D" id="3.40.190.10">
    <property type="entry name" value="Periplasmic binding protein-like II"/>
    <property type="match status" value="2"/>
</dbReference>
<dbReference type="PATRIC" id="fig|1056511.3.peg.4595"/>
<dbReference type="InterPro" id="IPR050389">
    <property type="entry name" value="LysR-type_TF"/>
</dbReference>
<dbReference type="OrthoDB" id="8557381at2"/>
<dbReference type="InterPro" id="IPR036390">
    <property type="entry name" value="WH_DNA-bd_sf"/>
</dbReference>
<dbReference type="CDD" id="cd08417">
    <property type="entry name" value="PBP2_Nitroaromatics_like"/>
    <property type="match status" value="1"/>
</dbReference>
<evidence type="ECO:0000259" key="5">
    <source>
        <dbReference type="PROSITE" id="PS50931"/>
    </source>
</evidence>
<proteinExistence type="inferred from homology"/>
<dbReference type="GO" id="GO:0003700">
    <property type="term" value="F:DNA-binding transcription factor activity"/>
    <property type="evidence" value="ECO:0007669"/>
    <property type="project" value="InterPro"/>
</dbReference>
<evidence type="ECO:0000256" key="1">
    <source>
        <dbReference type="ARBA" id="ARBA00009437"/>
    </source>
</evidence>
<dbReference type="Pfam" id="PF03466">
    <property type="entry name" value="LysR_substrate"/>
    <property type="match status" value="1"/>
</dbReference>
<dbReference type="GO" id="GO:0003677">
    <property type="term" value="F:DNA binding"/>
    <property type="evidence" value="ECO:0007669"/>
    <property type="project" value="UniProtKB-KW"/>
</dbReference>
<evidence type="ECO:0000256" key="4">
    <source>
        <dbReference type="ARBA" id="ARBA00023163"/>
    </source>
</evidence>
<comment type="caution">
    <text evidence="6">The sequence shown here is derived from an EMBL/GenBank/DDBJ whole genome shotgun (WGS) entry which is preliminary data.</text>
</comment>
<dbReference type="InterPro" id="IPR005119">
    <property type="entry name" value="LysR_subst-bd"/>
</dbReference>
<dbReference type="SUPFAM" id="SSF53850">
    <property type="entry name" value="Periplasmic binding protein-like II"/>
    <property type="match status" value="1"/>
</dbReference>
<keyword evidence="4" id="KW-0804">Transcription</keyword>
<evidence type="ECO:0000313" key="6">
    <source>
        <dbReference type="EMBL" id="ELR63414.1"/>
    </source>
</evidence>
<dbReference type="Proteomes" id="UP000011134">
    <property type="component" value="Unassembled WGS sequence"/>
</dbReference>
<dbReference type="EMBL" id="AMZO01000041">
    <property type="protein sequence ID" value="ELR63414.1"/>
    <property type="molecule type" value="Genomic_DNA"/>
</dbReference>
<dbReference type="Gene3D" id="1.10.10.10">
    <property type="entry name" value="Winged helix-like DNA-binding domain superfamily/Winged helix DNA-binding domain"/>
    <property type="match status" value="1"/>
</dbReference>
<dbReference type="AlphaFoldDB" id="L8J745"/>
<dbReference type="Pfam" id="PF00126">
    <property type="entry name" value="HTH_1"/>
    <property type="match status" value="1"/>
</dbReference>
<accession>L8J745</accession>
<dbReference type="PROSITE" id="PS50931">
    <property type="entry name" value="HTH_LYSR"/>
    <property type="match status" value="1"/>
</dbReference>
<protein>
    <submittedName>
        <fullName evidence="6">Transcriptional regulator, LysR family</fullName>
    </submittedName>
</protein>
<dbReference type="PRINTS" id="PR00039">
    <property type="entry name" value="HTHLYSR"/>
</dbReference>
<keyword evidence="3" id="KW-0238">DNA-binding</keyword>
<evidence type="ECO:0000256" key="2">
    <source>
        <dbReference type="ARBA" id="ARBA00023015"/>
    </source>
</evidence>
<dbReference type="RefSeq" id="WP_007470697.1">
    <property type="nucleotide sequence ID" value="NZ_AMZO01000041.1"/>
</dbReference>
<dbReference type="PANTHER" id="PTHR30118">
    <property type="entry name" value="HTH-TYPE TRANSCRIPTIONAL REGULATOR LEUO-RELATED"/>
    <property type="match status" value="1"/>
</dbReference>